<keyword evidence="3" id="KW-1185">Reference proteome</keyword>
<name>A0ABW0V4U4_9ACTN</name>
<accession>A0ABW0V4U4</accession>
<proteinExistence type="predicted"/>
<keyword evidence="1" id="KW-0472">Membrane</keyword>
<evidence type="ECO:0000256" key="1">
    <source>
        <dbReference type="SAM" id="Phobius"/>
    </source>
</evidence>
<dbReference type="Proteomes" id="UP001596066">
    <property type="component" value="Unassembled WGS sequence"/>
</dbReference>
<keyword evidence="1" id="KW-0812">Transmembrane</keyword>
<protein>
    <recommendedName>
        <fullName evidence="4">Integral membrane protein</fullName>
    </recommendedName>
</protein>
<evidence type="ECO:0008006" key="4">
    <source>
        <dbReference type="Google" id="ProtNLM"/>
    </source>
</evidence>
<keyword evidence="1" id="KW-1133">Transmembrane helix</keyword>
<evidence type="ECO:0000313" key="3">
    <source>
        <dbReference type="Proteomes" id="UP001596066"/>
    </source>
</evidence>
<feature type="transmembrane region" description="Helical" evidence="1">
    <location>
        <begin position="71"/>
        <end position="92"/>
    </location>
</feature>
<gene>
    <name evidence="2" type="ORF">ACFPZF_03350</name>
</gene>
<feature type="transmembrane region" description="Helical" evidence="1">
    <location>
        <begin position="23"/>
        <end position="50"/>
    </location>
</feature>
<organism evidence="2 3">
    <name type="scientific">Kitasatospora cinereorecta</name>
    <dbReference type="NCBI Taxonomy" id="285560"/>
    <lineage>
        <taxon>Bacteria</taxon>
        <taxon>Bacillati</taxon>
        <taxon>Actinomycetota</taxon>
        <taxon>Actinomycetes</taxon>
        <taxon>Kitasatosporales</taxon>
        <taxon>Streptomycetaceae</taxon>
        <taxon>Kitasatospora</taxon>
    </lineage>
</organism>
<dbReference type="EMBL" id="JBHSOC010000004">
    <property type="protein sequence ID" value="MFC5640388.1"/>
    <property type="molecule type" value="Genomic_DNA"/>
</dbReference>
<dbReference type="RefSeq" id="WP_346141440.1">
    <property type="nucleotide sequence ID" value="NZ_BAAAUA010000004.1"/>
</dbReference>
<feature type="transmembrane region" description="Helical" evidence="1">
    <location>
        <begin position="104"/>
        <end position="125"/>
    </location>
</feature>
<evidence type="ECO:0000313" key="2">
    <source>
        <dbReference type="EMBL" id="MFC5640388.1"/>
    </source>
</evidence>
<sequence>MNAPTGYGPPPAYRPPPRRPSEIAFGVVSGLLLLGAGVVNAGLLFVMCFLPDGCGSSSTTLSKRFCDGTGYLEVLAAPWVSLAIALAVAGLGTLWARRRGRTPWLALPPAVLIHAAGLAFVYFFVAG</sequence>
<reference evidence="3" key="1">
    <citation type="journal article" date="2019" name="Int. J. Syst. Evol. Microbiol.">
        <title>The Global Catalogue of Microorganisms (GCM) 10K type strain sequencing project: providing services to taxonomists for standard genome sequencing and annotation.</title>
        <authorList>
            <consortium name="The Broad Institute Genomics Platform"/>
            <consortium name="The Broad Institute Genome Sequencing Center for Infectious Disease"/>
            <person name="Wu L."/>
            <person name="Ma J."/>
        </authorList>
    </citation>
    <scope>NUCLEOTIDE SEQUENCE [LARGE SCALE GENOMIC DNA]</scope>
    <source>
        <strain evidence="3">CGMCC 4.1622</strain>
    </source>
</reference>
<comment type="caution">
    <text evidence="2">The sequence shown here is derived from an EMBL/GenBank/DDBJ whole genome shotgun (WGS) entry which is preliminary data.</text>
</comment>